<proteinExistence type="predicted"/>
<dbReference type="GO" id="GO:0003677">
    <property type="term" value="F:DNA binding"/>
    <property type="evidence" value="ECO:0007669"/>
    <property type="project" value="InterPro"/>
</dbReference>
<dbReference type="InterPro" id="IPR036515">
    <property type="entry name" value="Transposase_17_sf"/>
</dbReference>
<dbReference type="GO" id="GO:0006313">
    <property type="term" value="P:DNA transposition"/>
    <property type="evidence" value="ECO:0007669"/>
    <property type="project" value="InterPro"/>
</dbReference>
<protein>
    <recommendedName>
        <fullName evidence="1">Transposase IS200-like domain-containing protein</fullName>
    </recommendedName>
</protein>
<dbReference type="SMART" id="SM01321">
    <property type="entry name" value="Y1_Tnp"/>
    <property type="match status" value="1"/>
</dbReference>
<evidence type="ECO:0000259" key="1">
    <source>
        <dbReference type="SMART" id="SM01321"/>
    </source>
</evidence>
<dbReference type="AlphaFoldDB" id="X1S8R2"/>
<feature type="non-terminal residue" evidence="2">
    <location>
        <position position="1"/>
    </location>
</feature>
<name>X1S8R2_9ZZZZ</name>
<accession>X1S8R2</accession>
<evidence type="ECO:0000313" key="2">
    <source>
        <dbReference type="EMBL" id="GAI89343.1"/>
    </source>
</evidence>
<dbReference type="Gene3D" id="3.30.70.1290">
    <property type="entry name" value="Transposase IS200-like"/>
    <property type="match status" value="1"/>
</dbReference>
<gene>
    <name evidence="2" type="ORF">S12H4_39931</name>
</gene>
<organism evidence="2">
    <name type="scientific">marine sediment metagenome</name>
    <dbReference type="NCBI Taxonomy" id="412755"/>
    <lineage>
        <taxon>unclassified sequences</taxon>
        <taxon>metagenomes</taxon>
        <taxon>ecological metagenomes</taxon>
    </lineage>
</organism>
<reference evidence="2" key="1">
    <citation type="journal article" date="2014" name="Front. Microbiol.">
        <title>High frequency of phylogenetically diverse reductive dehalogenase-homologous genes in deep subseafloor sedimentary metagenomes.</title>
        <authorList>
            <person name="Kawai M."/>
            <person name="Futagami T."/>
            <person name="Toyoda A."/>
            <person name="Takaki Y."/>
            <person name="Nishi S."/>
            <person name="Hori S."/>
            <person name="Arai W."/>
            <person name="Tsubouchi T."/>
            <person name="Morono Y."/>
            <person name="Uchiyama I."/>
            <person name="Ito T."/>
            <person name="Fujiyama A."/>
            <person name="Inagaki F."/>
            <person name="Takami H."/>
        </authorList>
    </citation>
    <scope>NUCLEOTIDE SEQUENCE</scope>
    <source>
        <strain evidence="2">Expedition CK06-06</strain>
    </source>
</reference>
<dbReference type="InterPro" id="IPR002686">
    <property type="entry name" value="Transposase_17"/>
</dbReference>
<comment type="caution">
    <text evidence="2">The sequence shown here is derived from an EMBL/GenBank/DDBJ whole genome shotgun (WGS) entry which is preliminary data.</text>
</comment>
<dbReference type="PANTHER" id="PTHR34322">
    <property type="entry name" value="TRANSPOSASE, Y1_TNP DOMAIN-CONTAINING"/>
    <property type="match status" value="1"/>
</dbReference>
<dbReference type="Pfam" id="PF01797">
    <property type="entry name" value="Y1_Tnp"/>
    <property type="match status" value="1"/>
</dbReference>
<dbReference type="GO" id="GO:0004803">
    <property type="term" value="F:transposase activity"/>
    <property type="evidence" value="ECO:0007669"/>
    <property type="project" value="InterPro"/>
</dbReference>
<dbReference type="EMBL" id="BARW01024185">
    <property type="protein sequence ID" value="GAI89343.1"/>
    <property type="molecule type" value="Genomic_DNA"/>
</dbReference>
<sequence length="254" mass="30278">GGFMPRSSRLRSRTGYHHIMLRGINRSNIFESDQDKEFFLNSMYRAREKSGFKVIGYCLMNTHLHLLLQESEEIGVSIKRITVSYVQWLNRKYNRVGHLFQNRYKSEPIEDERYLMTVLRYIHQNPIKAGMVKEASKYNWSSYHQYLKMYDSNNYLIDGEIMKAYFNSKKRFAEFHKEMSKENYMDYKNINKYSDDELLELFKKKISIDEFCKIPLTDRAKLIKDIYHETGASIRDLSRGLGIGRSIIERAIKI</sequence>
<dbReference type="SUPFAM" id="SSF143422">
    <property type="entry name" value="Transposase IS200-like"/>
    <property type="match status" value="1"/>
</dbReference>
<feature type="domain" description="Transposase IS200-like" evidence="1">
    <location>
        <begin position="12"/>
        <end position="125"/>
    </location>
</feature>
<dbReference type="PANTHER" id="PTHR34322:SF2">
    <property type="entry name" value="TRANSPOSASE IS200-LIKE DOMAIN-CONTAINING PROTEIN"/>
    <property type="match status" value="1"/>
</dbReference>